<feature type="transmembrane region" description="Helical" evidence="6">
    <location>
        <begin position="59"/>
        <end position="80"/>
    </location>
</feature>
<feature type="transmembrane region" description="Helical" evidence="6">
    <location>
        <begin position="182"/>
        <end position="201"/>
    </location>
</feature>
<evidence type="ECO:0000256" key="1">
    <source>
        <dbReference type="ARBA" id="ARBA00004651"/>
    </source>
</evidence>
<dbReference type="InterPro" id="IPR036259">
    <property type="entry name" value="MFS_trans_sf"/>
</dbReference>
<keyword evidence="4 6" id="KW-1133">Transmembrane helix</keyword>
<keyword evidence="8" id="KW-1185">Reference proteome</keyword>
<dbReference type="GO" id="GO:0005886">
    <property type="term" value="C:plasma membrane"/>
    <property type="evidence" value="ECO:0007669"/>
    <property type="project" value="UniProtKB-SubCell"/>
</dbReference>
<protein>
    <submittedName>
        <fullName evidence="7">MFS transporter</fullName>
    </submittedName>
</protein>
<proteinExistence type="predicted"/>
<dbReference type="RefSeq" id="WP_189263575.1">
    <property type="nucleotide sequence ID" value="NZ_BMML01000007.1"/>
</dbReference>
<feature type="transmembrane region" description="Helical" evidence="6">
    <location>
        <begin position="317"/>
        <end position="340"/>
    </location>
</feature>
<feature type="transmembrane region" description="Helical" evidence="6">
    <location>
        <begin position="25"/>
        <end position="47"/>
    </location>
</feature>
<organism evidence="7 8">
    <name type="scientific">Streptomyces fuscichromogenes</name>
    <dbReference type="NCBI Taxonomy" id="1324013"/>
    <lineage>
        <taxon>Bacteria</taxon>
        <taxon>Bacillati</taxon>
        <taxon>Actinomycetota</taxon>
        <taxon>Actinomycetes</taxon>
        <taxon>Kitasatosporales</taxon>
        <taxon>Streptomycetaceae</taxon>
        <taxon>Streptomyces</taxon>
    </lineage>
</organism>
<evidence type="ECO:0000256" key="2">
    <source>
        <dbReference type="ARBA" id="ARBA00022475"/>
    </source>
</evidence>
<keyword evidence="5 6" id="KW-0472">Membrane</keyword>
<accession>A0A917XCH8</accession>
<evidence type="ECO:0000256" key="3">
    <source>
        <dbReference type="ARBA" id="ARBA00022692"/>
    </source>
</evidence>
<dbReference type="AlphaFoldDB" id="A0A917XCH8"/>
<evidence type="ECO:0000313" key="8">
    <source>
        <dbReference type="Proteomes" id="UP000653411"/>
    </source>
</evidence>
<reference evidence="7" key="1">
    <citation type="journal article" date="2014" name="Int. J. Syst. Evol. Microbiol.">
        <title>Complete genome sequence of Corynebacterium casei LMG S-19264T (=DSM 44701T), isolated from a smear-ripened cheese.</title>
        <authorList>
            <consortium name="US DOE Joint Genome Institute (JGI-PGF)"/>
            <person name="Walter F."/>
            <person name="Albersmeier A."/>
            <person name="Kalinowski J."/>
            <person name="Ruckert C."/>
        </authorList>
    </citation>
    <scope>NUCLEOTIDE SEQUENCE</scope>
    <source>
        <strain evidence="7">CGMCC 4.7110</strain>
    </source>
</reference>
<feature type="transmembrane region" description="Helical" evidence="6">
    <location>
        <begin position="294"/>
        <end position="311"/>
    </location>
</feature>
<dbReference type="InterPro" id="IPR011701">
    <property type="entry name" value="MFS"/>
</dbReference>
<evidence type="ECO:0000256" key="4">
    <source>
        <dbReference type="ARBA" id="ARBA00022989"/>
    </source>
</evidence>
<dbReference type="PANTHER" id="PTHR23513">
    <property type="entry name" value="INTEGRAL MEMBRANE EFFLUX PROTEIN-RELATED"/>
    <property type="match status" value="1"/>
</dbReference>
<gene>
    <name evidence="7" type="ORF">GCM10011578_034210</name>
</gene>
<dbReference type="GO" id="GO:0022857">
    <property type="term" value="F:transmembrane transporter activity"/>
    <property type="evidence" value="ECO:0007669"/>
    <property type="project" value="InterPro"/>
</dbReference>
<evidence type="ECO:0000256" key="6">
    <source>
        <dbReference type="SAM" id="Phobius"/>
    </source>
</evidence>
<keyword evidence="2" id="KW-1003">Cell membrane</keyword>
<feature type="transmembrane region" description="Helical" evidence="6">
    <location>
        <begin position="352"/>
        <end position="375"/>
    </location>
</feature>
<name>A0A917XCH8_9ACTN</name>
<feature type="transmembrane region" description="Helical" evidence="6">
    <location>
        <begin position="87"/>
        <end position="109"/>
    </location>
</feature>
<dbReference type="Pfam" id="PF07690">
    <property type="entry name" value="MFS_1"/>
    <property type="match status" value="1"/>
</dbReference>
<feature type="transmembrane region" description="Helical" evidence="6">
    <location>
        <begin position="228"/>
        <end position="251"/>
    </location>
</feature>
<keyword evidence="3 6" id="KW-0812">Transmembrane</keyword>
<evidence type="ECO:0000313" key="7">
    <source>
        <dbReference type="EMBL" id="GGN09065.1"/>
    </source>
</evidence>
<evidence type="ECO:0000256" key="5">
    <source>
        <dbReference type="ARBA" id="ARBA00023136"/>
    </source>
</evidence>
<sequence length="412" mass="41684">MTESVGVRAPARAAVPLHRNWRFQVFWAGAVSSLLGLRIAGLAYPLLILARTGSPATAGAFGAVQTGTMLVLAVPGGAVADRANRRTVLAGALGLQAVAVAGVPVAMALHGLTVAQLMGTAVLLGAGTAFGGPVRMLALRSLVPPEQLSRALVQEEVRTSGGSLVGTPLGGILYALGSGLPFVASAAGCVLAVTSVLVVRFDGRAVRPAGRRGGGFLSGFRILWAGRLLRSVLFLVAGLGVVNAALTLVVIVRLQHDGASSRVTGLVLAADALGGVLGALLTRRLHAALAPGRLLLAVSCCVVPLLLLVAVPWGTGWLMLVLALIALGRPSLTVMLDILVFRQVDDAVRGRVIATTVALVGVGTPVGSVLAGVLLQLASPVVAPVALAGVLCVPLVTAGFSKELRGASWPVD</sequence>
<dbReference type="Gene3D" id="1.20.1250.20">
    <property type="entry name" value="MFS general substrate transporter like domains"/>
    <property type="match status" value="1"/>
</dbReference>
<feature type="transmembrane region" description="Helical" evidence="6">
    <location>
        <begin position="263"/>
        <end position="282"/>
    </location>
</feature>
<reference evidence="7" key="2">
    <citation type="submission" date="2020-09" db="EMBL/GenBank/DDBJ databases">
        <authorList>
            <person name="Sun Q."/>
            <person name="Zhou Y."/>
        </authorList>
    </citation>
    <scope>NUCLEOTIDE SEQUENCE</scope>
    <source>
        <strain evidence="7">CGMCC 4.7110</strain>
    </source>
</reference>
<dbReference type="CDD" id="cd06173">
    <property type="entry name" value="MFS_MefA_like"/>
    <property type="match status" value="1"/>
</dbReference>
<dbReference type="SUPFAM" id="SSF103473">
    <property type="entry name" value="MFS general substrate transporter"/>
    <property type="match status" value="1"/>
</dbReference>
<comment type="caution">
    <text evidence="7">The sequence shown here is derived from an EMBL/GenBank/DDBJ whole genome shotgun (WGS) entry which is preliminary data.</text>
</comment>
<dbReference type="PANTHER" id="PTHR23513:SF11">
    <property type="entry name" value="STAPHYLOFERRIN A TRANSPORTER"/>
    <property type="match status" value="1"/>
</dbReference>
<feature type="transmembrane region" description="Helical" evidence="6">
    <location>
        <begin position="381"/>
        <end position="400"/>
    </location>
</feature>
<dbReference type="EMBL" id="BMML01000007">
    <property type="protein sequence ID" value="GGN09065.1"/>
    <property type="molecule type" value="Genomic_DNA"/>
</dbReference>
<comment type="subcellular location">
    <subcellularLocation>
        <location evidence="1">Cell membrane</location>
        <topology evidence="1">Multi-pass membrane protein</topology>
    </subcellularLocation>
</comment>
<dbReference type="Proteomes" id="UP000653411">
    <property type="component" value="Unassembled WGS sequence"/>
</dbReference>